<keyword evidence="2 8" id="KW-0436">Ligase</keyword>
<feature type="domain" description="AMP-binding enzyme C-terminal" evidence="7">
    <location>
        <begin position="460"/>
        <end position="538"/>
    </location>
</feature>
<evidence type="ECO:0000256" key="5">
    <source>
        <dbReference type="SAM" id="MobiDB-lite"/>
    </source>
</evidence>
<dbReference type="EC" id="6.2.1.1" evidence="1"/>
<evidence type="ECO:0000256" key="2">
    <source>
        <dbReference type="ARBA" id="ARBA00022598"/>
    </source>
</evidence>
<dbReference type="GO" id="GO:0005524">
    <property type="term" value="F:ATP binding"/>
    <property type="evidence" value="ECO:0007669"/>
    <property type="project" value="UniProtKB-KW"/>
</dbReference>
<dbReference type="Pfam" id="PF13193">
    <property type="entry name" value="AMP-binding_C"/>
    <property type="match status" value="1"/>
</dbReference>
<keyword evidence="4" id="KW-0067">ATP-binding</keyword>
<keyword evidence="3" id="KW-0547">Nucleotide-binding</keyword>
<evidence type="ECO:0000313" key="8">
    <source>
        <dbReference type="EMBL" id="SUS08599.1"/>
    </source>
</evidence>
<dbReference type="EMBL" id="UIDG01000631">
    <property type="protein sequence ID" value="SUS08599.1"/>
    <property type="molecule type" value="Genomic_DNA"/>
</dbReference>
<feature type="domain" description="AMP-dependent synthetase/ligase" evidence="6">
    <location>
        <begin position="35"/>
        <end position="396"/>
    </location>
</feature>
<dbReference type="PANTHER" id="PTHR24095">
    <property type="entry name" value="ACETYL-COENZYME A SYNTHETASE"/>
    <property type="match status" value="1"/>
</dbReference>
<dbReference type="InterPro" id="IPR020845">
    <property type="entry name" value="AMP-binding_CS"/>
</dbReference>
<dbReference type="PROSITE" id="PS00455">
    <property type="entry name" value="AMP_BINDING"/>
    <property type="match status" value="1"/>
</dbReference>
<protein>
    <recommendedName>
        <fullName evidence="1">acetate--CoA ligase</fullName>
        <ecNumber evidence="1">6.2.1.1</ecNumber>
    </recommendedName>
</protein>
<evidence type="ECO:0000259" key="7">
    <source>
        <dbReference type="Pfam" id="PF13193"/>
    </source>
</evidence>
<proteinExistence type="predicted"/>
<dbReference type="GO" id="GO:0003987">
    <property type="term" value="F:acetate-CoA ligase activity"/>
    <property type="evidence" value="ECO:0007669"/>
    <property type="project" value="UniProtKB-EC"/>
</dbReference>
<dbReference type="AlphaFoldDB" id="A0A380TLI5"/>
<evidence type="ECO:0000256" key="3">
    <source>
        <dbReference type="ARBA" id="ARBA00022741"/>
    </source>
</evidence>
<dbReference type="Pfam" id="PF00501">
    <property type="entry name" value="AMP-binding"/>
    <property type="match status" value="1"/>
</dbReference>
<dbReference type="GO" id="GO:0005829">
    <property type="term" value="C:cytosol"/>
    <property type="evidence" value="ECO:0007669"/>
    <property type="project" value="TreeGrafter"/>
</dbReference>
<dbReference type="InterPro" id="IPR000873">
    <property type="entry name" value="AMP-dep_synth/lig_dom"/>
</dbReference>
<gene>
    <name evidence="8" type="primary">acsA</name>
    <name evidence="8" type="ORF">DF3PB_770011</name>
</gene>
<dbReference type="NCBIfam" id="NF003313">
    <property type="entry name" value="PRK04319.1"/>
    <property type="match status" value="1"/>
</dbReference>
<dbReference type="InterPro" id="IPR045851">
    <property type="entry name" value="AMP-bd_C_sf"/>
</dbReference>
<name>A0A380TLI5_9ZZZZ</name>
<reference evidence="8" key="1">
    <citation type="submission" date="2018-07" db="EMBL/GenBank/DDBJ databases">
        <authorList>
            <person name="Quirk P.G."/>
            <person name="Krulwich T.A."/>
        </authorList>
    </citation>
    <scope>NUCLEOTIDE SEQUENCE</scope>
</reference>
<sequence length="578" mass="62139">MEPKTDFWRTAAQDLDGLPGDLGLNIAHEAVDRHVARGAGERDALRFVDRRGVVRAFTYAELSKQSSAFANVLIGLGVRPGDRVFALAPRTPELYIAALGALKARAVFSVLFTSFGPEPIRVRLLKAGVKVLVAEDTLYQRKVAQNRHAIPSLRHVLSLGALVPGSLSFARLLGAARDAYAIAPTHPDEPALIHFTSGTTGAPKAAVHVHRAVIGHYATARLALALAPGDVYWCTADPGWVTGVSYGLIAPLVCGVTSIVDQGEFDAERWYRIIEQEQVSVLYTSPTAIRMLMRAGPELAARFNLRSLRVVASVGEPLHADAVQWARATLGVPIHDTWWQTETGAIMIANLPGRDVIPGAMGRPLPGVEAHVVRRREEGGTLHLDRIEGADVSGELALIPSWPSMFRDYHDEPERYAQAFCDGLYLTGDLVRRDAGGAFRFLGRADEVIKSAGHLIGPFEIESALLAHPAVAEAGVIGKPHAVSGEVTKAFVTLKPGFEASDSLRRQLIGHARKRLGPALAPRELAFADSLPHTKSGKIMRRVLRAHELGLPLGDLSASDAADGAEPDATEPPSVQST</sequence>
<evidence type="ECO:0000259" key="6">
    <source>
        <dbReference type="Pfam" id="PF00501"/>
    </source>
</evidence>
<dbReference type="SUPFAM" id="SSF56801">
    <property type="entry name" value="Acetyl-CoA synthetase-like"/>
    <property type="match status" value="1"/>
</dbReference>
<accession>A0A380TLI5</accession>
<dbReference type="InterPro" id="IPR025110">
    <property type="entry name" value="AMP-bd_C"/>
</dbReference>
<dbReference type="PANTHER" id="PTHR24095:SF14">
    <property type="entry name" value="ACETYL-COENZYME A SYNTHETASE 1"/>
    <property type="match status" value="1"/>
</dbReference>
<dbReference type="Gene3D" id="3.40.50.12780">
    <property type="entry name" value="N-terminal domain of ligase-like"/>
    <property type="match status" value="1"/>
</dbReference>
<dbReference type="Gene3D" id="3.30.300.30">
    <property type="match status" value="1"/>
</dbReference>
<organism evidence="8">
    <name type="scientific">metagenome</name>
    <dbReference type="NCBI Taxonomy" id="256318"/>
    <lineage>
        <taxon>unclassified sequences</taxon>
        <taxon>metagenomes</taxon>
    </lineage>
</organism>
<dbReference type="InterPro" id="IPR042099">
    <property type="entry name" value="ANL_N_sf"/>
</dbReference>
<feature type="region of interest" description="Disordered" evidence="5">
    <location>
        <begin position="555"/>
        <end position="578"/>
    </location>
</feature>
<evidence type="ECO:0000256" key="1">
    <source>
        <dbReference type="ARBA" id="ARBA00013275"/>
    </source>
</evidence>
<dbReference type="GO" id="GO:0006085">
    <property type="term" value="P:acetyl-CoA biosynthetic process"/>
    <property type="evidence" value="ECO:0007669"/>
    <property type="project" value="TreeGrafter"/>
</dbReference>
<evidence type="ECO:0000256" key="4">
    <source>
        <dbReference type="ARBA" id="ARBA00022840"/>
    </source>
</evidence>